<reference evidence="2 3" key="1">
    <citation type="submission" date="2016-07" db="EMBL/GenBank/DDBJ databases">
        <title>Pervasive Adenine N6-methylation of Active Genes in Fungi.</title>
        <authorList>
            <consortium name="DOE Joint Genome Institute"/>
            <person name="Mondo S.J."/>
            <person name="Dannebaum R.O."/>
            <person name="Kuo R.C."/>
            <person name="Labutti K."/>
            <person name="Haridas S."/>
            <person name="Kuo A."/>
            <person name="Salamov A."/>
            <person name="Ahrendt S.R."/>
            <person name="Lipzen A."/>
            <person name="Sullivan W."/>
            <person name="Andreopoulos W.B."/>
            <person name="Clum A."/>
            <person name="Lindquist E."/>
            <person name="Daum C."/>
            <person name="Ramamoorthy G.K."/>
            <person name="Gryganskyi A."/>
            <person name="Culley D."/>
            <person name="Magnuson J.K."/>
            <person name="James T.Y."/>
            <person name="O'Malley M.A."/>
            <person name="Stajich J.E."/>
            <person name="Spatafora J.W."/>
            <person name="Visel A."/>
            <person name="Grigoriev I.V."/>
        </authorList>
    </citation>
    <scope>NUCLEOTIDE SEQUENCE [LARGE SCALE GENOMIC DNA]</scope>
    <source>
        <strain evidence="2 3">PL171</strain>
    </source>
</reference>
<accession>A0A1Y2HPD7</accession>
<evidence type="ECO:0000313" key="2">
    <source>
        <dbReference type="EMBL" id="ORZ36477.1"/>
    </source>
</evidence>
<proteinExistence type="predicted"/>
<dbReference type="AlphaFoldDB" id="A0A1Y2HPD7"/>
<dbReference type="EMBL" id="MCFL01000017">
    <property type="protein sequence ID" value="ORZ36477.1"/>
    <property type="molecule type" value="Genomic_DNA"/>
</dbReference>
<dbReference type="OrthoDB" id="73465at2759"/>
<gene>
    <name evidence="2" type="ORF">BCR44DRAFT_131526</name>
</gene>
<keyword evidence="3" id="KW-1185">Reference proteome</keyword>
<sequence length="540" mass="57394">MLATAHPVAAPAAASASPPIFHTAAKLQLPAEPFSIDFNCSSPQQGFCAKAEAAAKRACARIAMELKIRRTINVALTMFLPCGSANPPDSCAERTSVGQAIPLQSFPVRHKDDGQVYLYASALLKQTDLVPVDEKTGKDKLAFPKHDILARFNALSSYWFEGDSLPMPSNARDLEYVITHELMHGLGWGTDNQMSLQTSPTSSTLLPWWDSTPPSVMPAPPDFSLDAQGRKITNDANFFYNFTRPFIWDRFLVVTPVTPPPPNTNQQPTRQQPVPMAAITRTFNAHLRRLIDSGTIKPLAADQAAAGNKITDVKSGKSVTANDPVYSPTAVLRALIADQAAAQLMVSLYTAATTPTTPGPDASLVYFDPTSWRAIAPQLQPLNTSTARVPLETALQRFAPGSSLWHVQAQSGAAEPDPARLDDPDSAQPSPDFLMLWTSRPLSFSQLMARVRGGNMRPSGIGPGIVGALVAMGYTPASASEFVSRKDVAEVVPEAVGVSADGAGTAAGGKDPNGAMPARAGCTAALVVAVFVQAVFAVLV</sequence>
<protein>
    <recommendedName>
        <fullName evidence="4">Sequence orphan</fullName>
    </recommendedName>
</protein>
<dbReference type="Proteomes" id="UP000193411">
    <property type="component" value="Unassembled WGS sequence"/>
</dbReference>
<evidence type="ECO:0008006" key="4">
    <source>
        <dbReference type="Google" id="ProtNLM"/>
    </source>
</evidence>
<comment type="caution">
    <text evidence="2">The sequence shown here is derived from an EMBL/GenBank/DDBJ whole genome shotgun (WGS) entry which is preliminary data.</text>
</comment>
<dbReference type="STRING" id="765915.A0A1Y2HPD7"/>
<name>A0A1Y2HPD7_9FUNG</name>
<feature type="region of interest" description="Disordered" evidence="1">
    <location>
        <begin position="406"/>
        <end position="430"/>
    </location>
</feature>
<organism evidence="2 3">
    <name type="scientific">Catenaria anguillulae PL171</name>
    <dbReference type="NCBI Taxonomy" id="765915"/>
    <lineage>
        <taxon>Eukaryota</taxon>
        <taxon>Fungi</taxon>
        <taxon>Fungi incertae sedis</taxon>
        <taxon>Blastocladiomycota</taxon>
        <taxon>Blastocladiomycetes</taxon>
        <taxon>Blastocladiales</taxon>
        <taxon>Catenariaceae</taxon>
        <taxon>Catenaria</taxon>
    </lineage>
</organism>
<evidence type="ECO:0000256" key="1">
    <source>
        <dbReference type="SAM" id="MobiDB-lite"/>
    </source>
</evidence>
<evidence type="ECO:0000313" key="3">
    <source>
        <dbReference type="Proteomes" id="UP000193411"/>
    </source>
</evidence>